<dbReference type="PIRSF" id="PIRSF000350">
    <property type="entry name" value="Mercury_reductase_MerA"/>
    <property type="match status" value="1"/>
</dbReference>
<keyword evidence="5" id="KW-0963">Cytoplasm</keyword>
<sequence>MPKHDMIVIGAGPGGYVAAIRAAQLGLDVASVEREAALGGTCVRVGCIPSKALLESSERYHEAKHGLSAHGIEVGEVGFDLGAMMARKDKVVKSNCDGVAYLFKKNQVTRYRGHAEIQAPGKVVVHADGEDQVLEAEHIVIATGSSVAKLRGVEPDGDRIGTSTEALAYPEVPERLVVIGAGYIGLELGSVWQRLGSQVTVLEYMDRILPGMDAEIAADALKVFKKQGLQFHLGARVTGAALTDAGDVEVQVDGMEPLRCDRVLLATGRSPNTEGLGLDAVGVACDERGRVTVDERFRTNVEGIYAIGDVIAGPMLAHKAEEEGVALAEMIVTGHGHVDYDTVPGIVYTEPEIATVGKTEEQLKEAGVAYAKGVFPYQANGRARALGATEGKVKVLADERSDRILGVHIIGSRAGDLIAEAVAAMTFGASSEDLARTMHAHPTLSEILKEAALGVAKRAIHI</sequence>
<feature type="binding site" evidence="14">
    <location>
        <begin position="180"/>
        <end position="187"/>
    </location>
    <ligand>
        <name>NAD(+)</name>
        <dbReference type="ChEBI" id="CHEBI:57540"/>
    </ligand>
</feature>
<evidence type="ECO:0000256" key="1">
    <source>
        <dbReference type="ARBA" id="ARBA00004496"/>
    </source>
</evidence>
<proteinExistence type="inferred from homology"/>
<dbReference type="PROSITE" id="PS00076">
    <property type="entry name" value="PYRIDINE_REDOX_1"/>
    <property type="match status" value="1"/>
</dbReference>
<evidence type="ECO:0000256" key="2">
    <source>
        <dbReference type="ARBA" id="ARBA00007532"/>
    </source>
</evidence>
<dbReference type="PANTHER" id="PTHR22912">
    <property type="entry name" value="DISULFIDE OXIDOREDUCTASE"/>
    <property type="match status" value="1"/>
</dbReference>
<evidence type="ECO:0000256" key="3">
    <source>
        <dbReference type="ARBA" id="ARBA00012608"/>
    </source>
</evidence>
<evidence type="ECO:0000256" key="8">
    <source>
        <dbReference type="ARBA" id="ARBA00023002"/>
    </source>
</evidence>
<dbReference type="SUPFAM" id="SSF51905">
    <property type="entry name" value="FAD/NAD(P)-binding domain"/>
    <property type="match status" value="1"/>
</dbReference>
<dbReference type="Pfam" id="PF07992">
    <property type="entry name" value="Pyr_redox_2"/>
    <property type="match status" value="1"/>
</dbReference>
<evidence type="ECO:0000256" key="4">
    <source>
        <dbReference type="ARBA" id="ARBA00016961"/>
    </source>
</evidence>
<protein>
    <recommendedName>
        <fullName evidence="4 16">Dihydrolipoyl dehydrogenase</fullName>
        <ecNumber evidence="3 16">1.8.1.4</ecNumber>
    </recommendedName>
</protein>
<evidence type="ECO:0000256" key="11">
    <source>
        <dbReference type="ARBA" id="ARBA00023284"/>
    </source>
</evidence>
<feature type="domain" description="Pyridine nucleotide-disulphide oxidoreductase dimerisation" evidence="17">
    <location>
        <begin position="343"/>
        <end position="452"/>
    </location>
</feature>
<comment type="cofactor">
    <cofactor evidence="14 16">
        <name>FAD</name>
        <dbReference type="ChEBI" id="CHEBI:57692"/>
    </cofactor>
    <text evidence="14 16">Binds 1 FAD per subunit.</text>
</comment>
<dbReference type="KEGG" id="hoh:Hoch_4996"/>
<dbReference type="InterPro" id="IPR036188">
    <property type="entry name" value="FAD/NAD-bd_sf"/>
</dbReference>
<keyword evidence="6 16" id="KW-0285">Flavoprotein</keyword>
<evidence type="ECO:0000313" key="20">
    <source>
        <dbReference type="Proteomes" id="UP000001880"/>
    </source>
</evidence>
<evidence type="ECO:0000256" key="7">
    <source>
        <dbReference type="ARBA" id="ARBA00022827"/>
    </source>
</evidence>
<dbReference type="Proteomes" id="UP000001880">
    <property type="component" value="Chromosome"/>
</dbReference>
<comment type="catalytic activity">
    <reaction evidence="12 16">
        <text>N(6)-[(R)-dihydrolipoyl]-L-lysyl-[protein] + NAD(+) = N(6)-[(R)-lipoyl]-L-lysyl-[protein] + NADH + H(+)</text>
        <dbReference type="Rhea" id="RHEA:15045"/>
        <dbReference type="Rhea" id="RHEA-COMP:10474"/>
        <dbReference type="Rhea" id="RHEA-COMP:10475"/>
        <dbReference type="ChEBI" id="CHEBI:15378"/>
        <dbReference type="ChEBI" id="CHEBI:57540"/>
        <dbReference type="ChEBI" id="CHEBI:57945"/>
        <dbReference type="ChEBI" id="CHEBI:83099"/>
        <dbReference type="ChEBI" id="CHEBI:83100"/>
        <dbReference type="EC" id="1.8.1.4"/>
    </reaction>
</comment>
<dbReference type="GO" id="GO:0050660">
    <property type="term" value="F:flavin adenine dinucleotide binding"/>
    <property type="evidence" value="ECO:0007669"/>
    <property type="project" value="InterPro"/>
</dbReference>
<dbReference type="Gene3D" id="3.50.50.60">
    <property type="entry name" value="FAD/NAD(P)-binding domain"/>
    <property type="match status" value="2"/>
</dbReference>
<keyword evidence="20" id="KW-1185">Reference proteome</keyword>
<evidence type="ECO:0000256" key="15">
    <source>
        <dbReference type="PIRSR" id="PIRSR000350-4"/>
    </source>
</evidence>
<gene>
    <name evidence="19" type="ordered locus">Hoch_4996</name>
</gene>
<evidence type="ECO:0000259" key="18">
    <source>
        <dbReference type="Pfam" id="PF07992"/>
    </source>
</evidence>
<comment type="similarity">
    <text evidence="2 16">Belongs to the class-I pyridine nucleotide-disulfide oxidoreductase family.</text>
</comment>
<dbReference type="Gene3D" id="3.30.390.30">
    <property type="match status" value="1"/>
</dbReference>
<keyword evidence="9 14" id="KW-0520">NAD</keyword>
<organism evidence="19 20">
    <name type="scientific">Haliangium ochraceum (strain DSM 14365 / JCM 11303 / SMP-2)</name>
    <dbReference type="NCBI Taxonomy" id="502025"/>
    <lineage>
        <taxon>Bacteria</taxon>
        <taxon>Pseudomonadati</taxon>
        <taxon>Myxococcota</taxon>
        <taxon>Polyangia</taxon>
        <taxon>Haliangiales</taxon>
        <taxon>Kofleriaceae</taxon>
        <taxon>Haliangium</taxon>
    </lineage>
</organism>
<dbReference type="GO" id="GO:0005737">
    <property type="term" value="C:cytoplasm"/>
    <property type="evidence" value="ECO:0007669"/>
    <property type="project" value="UniProtKB-SubCell"/>
</dbReference>
<evidence type="ECO:0000256" key="12">
    <source>
        <dbReference type="ARBA" id="ARBA00049187"/>
    </source>
</evidence>
<dbReference type="HOGENOM" id="CLU_016755_0_1_7"/>
<feature type="binding site" evidence="14">
    <location>
        <begin position="143"/>
        <end position="145"/>
    </location>
    <ligand>
        <name>FAD</name>
        <dbReference type="ChEBI" id="CHEBI:57692"/>
    </ligand>
</feature>
<dbReference type="InterPro" id="IPR012999">
    <property type="entry name" value="Pyr_OxRdtase_I_AS"/>
</dbReference>
<evidence type="ECO:0000256" key="6">
    <source>
        <dbReference type="ARBA" id="ARBA00022630"/>
    </source>
</evidence>
<comment type="miscellaneous">
    <text evidence="16">The active site is a redox-active disulfide bond.</text>
</comment>
<dbReference type="eggNOG" id="COG1249">
    <property type="taxonomic scope" value="Bacteria"/>
</dbReference>
<evidence type="ECO:0000256" key="5">
    <source>
        <dbReference type="ARBA" id="ARBA00022490"/>
    </source>
</evidence>
<dbReference type="InterPro" id="IPR001100">
    <property type="entry name" value="Pyr_nuc-diS_OxRdtase"/>
</dbReference>
<dbReference type="InterPro" id="IPR016156">
    <property type="entry name" value="FAD/NAD-linked_Rdtase_dimer_sf"/>
</dbReference>
<dbReference type="EMBL" id="CP001804">
    <property type="protein sequence ID" value="ACY17485.1"/>
    <property type="molecule type" value="Genomic_DNA"/>
</dbReference>
<comment type="subcellular location">
    <subcellularLocation>
        <location evidence="1">Cytoplasm</location>
    </subcellularLocation>
</comment>
<reference evidence="19 20" key="1">
    <citation type="journal article" date="2010" name="Stand. Genomic Sci.">
        <title>Complete genome sequence of Haliangium ochraceum type strain (SMP-2).</title>
        <authorList>
            <consortium name="US DOE Joint Genome Institute (JGI-PGF)"/>
            <person name="Ivanova N."/>
            <person name="Daum C."/>
            <person name="Lang E."/>
            <person name="Abt B."/>
            <person name="Kopitz M."/>
            <person name="Saunders E."/>
            <person name="Lapidus A."/>
            <person name="Lucas S."/>
            <person name="Glavina Del Rio T."/>
            <person name="Nolan M."/>
            <person name="Tice H."/>
            <person name="Copeland A."/>
            <person name="Cheng J.F."/>
            <person name="Chen F."/>
            <person name="Bruce D."/>
            <person name="Goodwin L."/>
            <person name="Pitluck S."/>
            <person name="Mavromatis K."/>
            <person name="Pati A."/>
            <person name="Mikhailova N."/>
            <person name="Chen A."/>
            <person name="Palaniappan K."/>
            <person name="Land M."/>
            <person name="Hauser L."/>
            <person name="Chang Y.J."/>
            <person name="Jeffries C.D."/>
            <person name="Detter J.C."/>
            <person name="Brettin T."/>
            <person name="Rohde M."/>
            <person name="Goker M."/>
            <person name="Bristow J."/>
            <person name="Markowitz V."/>
            <person name="Eisen J.A."/>
            <person name="Hugenholtz P."/>
            <person name="Kyrpides N.C."/>
            <person name="Klenk H.P."/>
        </authorList>
    </citation>
    <scope>NUCLEOTIDE SEQUENCE [LARGE SCALE GENOMIC DNA]</scope>
    <source>
        <strain evidence="20">DSM 14365 / CIP 107738 / JCM 11303 / AJ 13395 / SMP-2</strain>
    </source>
</reference>
<feature type="binding site" evidence="14">
    <location>
        <position position="203"/>
    </location>
    <ligand>
        <name>NAD(+)</name>
        <dbReference type="ChEBI" id="CHEBI:57540"/>
    </ligand>
</feature>
<dbReference type="PRINTS" id="PR00368">
    <property type="entry name" value="FADPNR"/>
</dbReference>
<dbReference type="FunFam" id="3.30.390.30:FF:000001">
    <property type="entry name" value="Dihydrolipoyl dehydrogenase"/>
    <property type="match status" value="1"/>
</dbReference>
<keyword evidence="14" id="KW-0547">Nucleotide-binding</keyword>
<keyword evidence="7 14" id="KW-0274">FAD</keyword>
<evidence type="ECO:0000259" key="17">
    <source>
        <dbReference type="Pfam" id="PF02852"/>
    </source>
</evidence>
<keyword evidence="8 16" id="KW-0560">Oxidoreductase</keyword>
<keyword evidence="11 16" id="KW-0676">Redox-active center</keyword>
<dbReference type="STRING" id="502025.Hoch_4996"/>
<feature type="domain" description="FAD/NAD(P)-binding" evidence="18">
    <location>
        <begin position="5"/>
        <end position="324"/>
    </location>
</feature>
<evidence type="ECO:0000256" key="10">
    <source>
        <dbReference type="ARBA" id="ARBA00023157"/>
    </source>
</evidence>
<feature type="disulfide bond" description="Redox-active" evidence="15">
    <location>
        <begin position="42"/>
        <end position="47"/>
    </location>
</feature>
<dbReference type="InterPro" id="IPR023753">
    <property type="entry name" value="FAD/NAD-binding_dom"/>
</dbReference>
<dbReference type="RefSeq" id="WP_012830077.1">
    <property type="nucleotide sequence ID" value="NC_013440.1"/>
</dbReference>
<dbReference type="GO" id="GO:0004148">
    <property type="term" value="F:dihydrolipoyl dehydrogenase (NADH) activity"/>
    <property type="evidence" value="ECO:0007669"/>
    <property type="project" value="UniProtKB-EC"/>
</dbReference>
<dbReference type="Pfam" id="PF02852">
    <property type="entry name" value="Pyr_redox_dim"/>
    <property type="match status" value="1"/>
</dbReference>
<dbReference type="PRINTS" id="PR00411">
    <property type="entry name" value="PNDRDTASEI"/>
</dbReference>
<dbReference type="AlphaFoldDB" id="D0LVC4"/>
<evidence type="ECO:0000256" key="16">
    <source>
        <dbReference type="RuleBase" id="RU003692"/>
    </source>
</evidence>
<dbReference type="EC" id="1.8.1.4" evidence="3 16"/>
<evidence type="ECO:0000256" key="14">
    <source>
        <dbReference type="PIRSR" id="PIRSR000350-3"/>
    </source>
</evidence>
<accession>D0LVC4</accession>
<dbReference type="NCBIfam" id="TIGR01350">
    <property type="entry name" value="lipoamide_DH"/>
    <property type="match status" value="1"/>
</dbReference>
<feature type="binding site" evidence="14">
    <location>
        <position position="268"/>
    </location>
    <ligand>
        <name>NAD(+)</name>
        <dbReference type="ChEBI" id="CHEBI:57540"/>
    </ligand>
</feature>
<evidence type="ECO:0000313" key="19">
    <source>
        <dbReference type="EMBL" id="ACY17485.1"/>
    </source>
</evidence>
<dbReference type="GO" id="GO:0006103">
    <property type="term" value="P:2-oxoglutarate metabolic process"/>
    <property type="evidence" value="ECO:0007669"/>
    <property type="project" value="TreeGrafter"/>
</dbReference>
<dbReference type="InterPro" id="IPR006258">
    <property type="entry name" value="Lipoamide_DH"/>
</dbReference>
<feature type="binding site" evidence="14">
    <location>
        <position position="51"/>
    </location>
    <ligand>
        <name>FAD</name>
        <dbReference type="ChEBI" id="CHEBI:57692"/>
    </ligand>
</feature>
<dbReference type="SUPFAM" id="SSF55424">
    <property type="entry name" value="FAD/NAD-linked reductases, dimerisation (C-terminal) domain"/>
    <property type="match status" value="1"/>
</dbReference>
<feature type="binding site" evidence="14">
    <location>
        <begin position="315"/>
        <end position="318"/>
    </location>
    <ligand>
        <name>FAD</name>
        <dbReference type="ChEBI" id="CHEBI:57692"/>
    </ligand>
</feature>
<dbReference type="InterPro" id="IPR004099">
    <property type="entry name" value="Pyr_nucl-diS_OxRdtase_dimer"/>
</dbReference>
<dbReference type="InterPro" id="IPR050151">
    <property type="entry name" value="Class-I_Pyr_Nuc-Dis_Oxidored"/>
</dbReference>
<feature type="binding site" evidence="14">
    <location>
        <position position="309"/>
    </location>
    <ligand>
        <name>FAD</name>
        <dbReference type="ChEBI" id="CHEBI:57692"/>
    </ligand>
</feature>
<name>D0LVC4_HALO1</name>
<keyword evidence="10" id="KW-1015">Disulfide bond</keyword>
<evidence type="ECO:0000256" key="9">
    <source>
        <dbReference type="ARBA" id="ARBA00023027"/>
    </source>
</evidence>
<evidence type="ECO:0000256" key="13">
    <source>
        <dbReference type="PIRSR" id="PIRSR000350-2"/>
    </source>
</evidence>
<dbReference type="PANTHER" id="PTHR22912:SF224">
    <property type="entry name" value="DIHYDROLIPOYL DEHYDROGENASE"/>
    <property type="match status" value="1"/>
</dbReference>
<dbReference type="OrthoDB" id="9786429at2"/>
<feature type="active site" description="Proton acceptor" evidence="13">
    <location>
        <position position="441"/>
    </location>
</feature>